<proteinExistence type="predicted"/>
<sequence length="204" mass="22660">MDSLRQPLENGEAVISRANRHVRYPSRFQLIAAANPCKCGGGPSENMCRRKPACKVDYMGRVSGPFLDRIDLFIDVPAVTAMDLTLPPPIEGSAQVAKRVQKARHLQEQRYKEVVNARHLNVDADTTAIDAFCTPEADGQALLMQAAEKLGLSARGYHRVLKVSRTIADLDGASTVRRIHVAEALNYRFRPIGMPQQPKEMLRN</sequence>
<dbReference type="RefSeq" id="WP_382167789.1">
    <property type="nucleotide sequence ID" value="NZ_JBHTBR010000005.1"/>
</dbReference>
<comment type="caution">
    <text evidence="3">The sequence shown here is derived from an EMBL/GenBank/DDBJ whole genome shotgun (WGS) entry which is preliminary data.</text>
</comment>
<dbReference type="InterPro" id="IPR025158">
    <property type="entry name" value="Mg_chelat-rel_C"/>
</dbReference>
<keyword evidence="3" id="KW-0067">ATP-binding</keyword>
<name>A0ABW2INM9_9PROT</name>
<dbReference type="Pfam" id="PF01078">
    <property type="entry name" value="Mg_chelatase"/>
    <property type="match status" value="1"/>
</dbReference>
<dbReference type="PANTHER" id="PTHR32039:SF7">
    <property type="entry name" value="COMPETENCE PROTEIN COMM"/>
    <property type="match status" value="1"/>
</dbReference>
<feature type="domain" description="Mg chelatase-related protein C-terminal" evidence="2">
    <location>
        <begin position="91"/>
        <end position="188"/>
    </location>
</feature>
<reference evidence="4" key="1">
    <citation type="journal article" date="2019" name="Int. J. Syst. Evol. Microbiol.">
        <title>The Global Catalogue of Microorganisms (GCM) 10K type strain sequencing project: providing services to taxonomists for standard genome sequencing and annotation.</title>
        <authorList>
            <consortium name="The Broad Institute Genomics Platform"/>
            <consortium name="The Broad Institute Genome Sequencing Center for Infectious Disease"/>
            <person name="Wu L."/>
            <person name="Ma J."/>
        </authorList>
    </citation>
    <scope>NUCLEOTIDE SEQUENCE [LARGE SCALE GENOMIC DNA]</scope>
    <source>
        <strain evidence="4">CCUG 51308</strain>
    </source>
</reference>
<evidence type="ECO:0000313" key="3">
    <source>
        <dbReference type="EMBL" id="MFC7292395.1"/>
    </source>
</evidence>
<dbReference type="InterPro" id="IPR000523">
    <property type="entry name" value="Mg_chelatse_chII-like_cat_dom"/>
</dbReference>
<dbReference type="EMBL" id="JBHTBR010000005">
    <property type="protein sequence ID" value="MFC7292395.1"/>
    <property type="molecule type" value="Genomic_DNA"/>
</dbReference>
<keyword evidence="4" id="KW-1185">Reference proteome</keyword>
<feature type="domain" description="Magnesium chelatase ChlI-like catalytic" evidence="1">
    <location>
        <begin position="1"/>
        <end position="82"/>
    </location>
</feature>
<evidence type="ECO:0000259" key="1">
    <source>
        <dbReference type="Pfam" id="PF01078"/>
    </source>
</evidence>
<gene>
    <name evidence="3" type="ORF">ACFQS8_12260</name>
</gene>
<dbReference type="InterPro" id="IPR027417">
    <property type="entry name" value="P-loop_NTPase"/>
</dbReference>
<dbReference type="SUPFAM" id="SSF52540">
    <property type="entry name" value="P-loop containing nucleoside triphosphate hydrolases"/>
    <property type="match status" value="1"/>
</dbReference>
<evidence type="ECO:0000259" key="2">
    <source>
        <dbReference type="Pfam" id="PF13335"/>
    </source>
</evidence>
<dbReference type="PANTHER" id="PTHR32039">
    <property type="entry name" value="MAGNESIUM-CHELATASE SUBUNIT CHLI"/>
    <property type="match status" value="1"/>
</dbReference>
<dbReference type="InterPro" id="IPR045006">
    <property type="entry name" value="CHLI-like"/>
</dbReference>
<accession>A0ABW2INM9</accession>
<organism evidence="3 4">
    <name type="scientific">Hirschia litorea</name>
    <dbReference type="NCBI Taxonomy" id="1199156"/>
    <lineage>
        <taxon>Bacteria</taxon>
        <taxon>Pseudomonadati</taxon>
        <taxon>Pseudomonadota</taxon>
        <taxon>Alphaproteobacteria</taxon>
        <taxon>Hyphomonadales</taxon>
        <taxon>Hyphomonadaceae</taxon>
        <taxon>Hirschia</taxon>
    </lineage>
</organism>
<dbReference type="Gene3D" id="3.40.50.300">
    <property type="entry name" value="P-loop containing nucleotide triphosphate hydrolases"/>
    <property type="match status" value="1"/>
</dbReference>
<dbReference type="GO" id="GO:0005524">
    <property type="term" value="F:ATP binding"/>
    <property type="evidence" value="ECO:0007669"/>
    <property type="project" value="UniProtKB-KW"/>
</dbReference>
<protein>
    <submittedName>
        <fullName evidence="3">ATP-binding protein</fullName>
    </submittedName>
</protein>
<keyword evidence="3" id="KW-0547">Nucleotide-binding</keyword>
<dbReference type="Pfam" id="PF13335">
    <property type="entry name" value="Mg_chelatase_C"/>
    <property type="match status" value="1"/>
</dbReference>
<dbReference type="Proteomes" id="UP001596492">
    <property type="component" value="Unassembled WGS sequence"/>
</dbReference>
<evidence type="ECO:0000313" key="4">
    <source>
        <dbReference type="Proteomes" id="UP001596492"/>
    </source>
</evidence>